<feature type="active site" description="Proton donor" evidence="4">
    <location>
        <position position="336"/>
    </location>
</feature>
<reference evidence="6" key="1">
    <citation type="journal article" date="2008" name="Protein Expr. Purif.">
        <title>Molecular gene cloning and overexpression of the phytase from Debaryomyces castellii CBS 2923.</title>
        <authorList>
            <person name="Ragon M."/>
            <person name="Neugnot-Roux V."/>
            <person name="Chemardin P."/>
            <person name="Moulin G."/>
            <person name="Boze H."/>
        </authorList>
    </citation>
    <scope>NUCLEOTIDE SEQUENCE</scope>
    <source>
        <strain evidence="6">CBS 2923</strain>
    </source>
</reference>
<comment type="similarity">
    <text evidence="1">Belongs to the histidine acid phosphatase family.</text>
</comment>
<dbReference type="GO" id="GO:0003993">
    <property type="term" value="F:acid phosphatase activity"/>
    <property type="evidence" value="ECO:0007669"/>
    <property type="project" value="TreeGrafter"/>
</dbReference>
<evidence type="ECO:0000256" key="3">
    <source>
        <dbReference type="ARBA" id="ARBA00023180"/>
    </source>
</evidence>
<keyword evidence="3" id="KW-0325">Glycoprotein</keyword>
<name>A2TBB4_9ASCO</name>
<dbReference type="PDBsum" id="2GFI"/>
<dbReference type="AlphaFoldDB" id="A2TBB4"/>
<dbReference type="SMR" id="A2TBB4"/>
<dbReference type="BRENDA" id="3.1.3.26">
    <property type="organism ID" value="1845"/>
</dbReference>
<dbReference type="EMBL" id="EF121003">
    <property type="protein sequence ID" value="ABN04184.1"/>
    <property type="molecule type" value="Genomic_DNA"/>
</dbReference>
<keyword evidence="2 6" id="KW-0378">Hydrolase</keyword>
<evidence type="ECO:0000256" key="1">
    <source>
        <dbReference type="ARBA" id="ARBA00005375"/>
    </source>
</evidence>
<dbReference type="BRENDA" id="3.1.3.8">
    <property type="organism ID" value="1845"/>
</dbReference>
<dbReference type="InterPro" id="IPR000560">
    <property type="entry name" value="His_Pase_clade-2"/>
</dbReference>
<keyword evidence="5" id="KW-1015">Disulfide bond</keyword>
<evidence type="ECO:0000313" key="6">
    <source>
        <dbReference type="EMBL" id="ABN04184.1"/>
    </source>
</evidence>
<protein>
    <submittedName>
        <fullName evidence="6">Phytase</fullName>
        <ecNumber evidence="6">3.1.3.8</ecNumber>
    </submittedName>
</protein>
<dbReference type="EvolutionaryTrace" id="A2TBB4"/>
<gene>
    <name evidence="6" type="primary">phyt</name>
</gene>
<feature type="active site" description="Nucleophile" evidence="4">
    <location>
        <position position="73"/>
    </location>
</feature>
<dbReference type="PANTHER" id="PTHR20963:SF18">
    <property type="entry name" value="ACID PHOSPHATASE PHO11-RELATED"/>
    <property type="match status" value="1"/>
</dbReference>
<dbReference type="GO" id="GO:0016158">
    <property type="term" value="F:inositol hexakisphosphate 3-phosphatase activity"/>
    <property type="evidence" value="ECO:0007669"/>
    <property type="project" value="UniProtKB-EC"/>
</dbReference>
<dbReference type="GlyCosmos" id="A2TBB4">
    <property type="glycosylation" value="3 sites, No reported glycans"/>
</dbReference>
<evidence type="ECO:0007829" key="7">
    <source>
        <dbReference type="PDB" id="2GFI"/>
    </source>
</evidence>
<dbReference type="InterPro" id="IPR033379">
    <property type="entry name" value="Acid_Pase_AS"/>
</dbReference>
<feature type="glycosylation site" description="N-linked (GlcNAc...) asparagine" evidence="7">
    <location>
        <position position="314"/>
    </location>
</feature>
<proteinExistence type="evidence at protein level"/>
<dbReference type="PDB" id="2GFI">
    <property type="method" value="X-ray"/>
    <property type="resolution" value="2.29 A"/>
    <property type="chains" value="A/B=4-461"/>
</dbReference>
<evidence type="ECO:0000256" key="5">
    <source>
        <dbReference type="PIRSR" id="PIRSR000894-2"/>
    </source>
</evidence>
<dbReference type="GO" id="GO:0009277">
    <property type="term" value="C:fungal-type cell wall"/>
    <property type="evidence" value="ECO:0007669"/>
    <property type="project" value="TreeGrafter"/>
</dbReference>
<dbReference type="CDD" id="cd07061">
    <property type="entry name" value="HP_HAP_like"/>
    <property type="match status" value="1"/>
</dbReference>
<dbReference type="PANTHER" id="PTHR20963">
    <property type="entry name" value="MULTIPLE INOSITOL POLYPHOSPHATE PHOSPHATASE-RELATED"/>
    <property type="match status" value="1"/>
</dbReference>
<dbReference type="InterPro" id="IPR016274">
    <property type="entry name" value="Histidine_acid_Pase_euk"/>
</dbReference>
<reference evidence="7" key="2">
    <citation type="journal article" date="2009" name="Acta Crystallogr. F">
        <title>Structure of Debaryomyces castellii CBS 2923 phytase.</title>
        <authorList>
            <person name="Ragon M."/>
            <person name="Hoh F."/>
            <person name="Aumelas A."/>
            <person name="Chiche L."/>
            <person name="Moulin G."/>
            <person name="Boze H."/>
        </authorList>
    </citation>
    <scope>X-RAY CRYSTALLOGRAPHY (2.29 ANGSTROMS) OF 4-461</scope>
    <scope>GLYCOSYLATION AT ASN-158; ASN-314 AND ASN-439</scope>
    <scope>DISULFIDE BONDS</scope>
</reference>
<feature type="disulfide bond" evidence="5 7">
    <location>
        <begin position="62"/>
        <end position="385"/>
    </location>
</feature>
<dbReference type="Gene3D" id="3.40.50.1240">
    <property type="entry name" value="Phosphoglycerate mutase-like"/>
    <property type="match status" value="3"/>
</dbReference>
<dbReference type="PROSITE" id="PS00778">
    <property type="entry name" value="HIS_ACID_PHOSPHAT_2"/>
    <property type="match status" value="1"/>
</dbReference>
<dbReference type="SUPFAM" id="SSF53254">
    <property type="entry name" value="Phosphoglycerate mutase-like"/>
    <property type="match status" value="1"/>
</dbReference>
<organism evidence="6">
    <name type="scientific">Debaryomyces castellii</name>
    <dbReference type="NCBI Taxonomy" id="27295"/>
    <lineage>
        <taxon>Eukaryota</taxon>
        <taxon>Fungi</taxon>
        <taxon>Dikarya</taxon>
        <taxon>Ascomycota</taxon>
        <taxon>Saccharomycotina</taxon>
        <taxon>Pichiomycetes</taxon>
        <taxon>Debaryomycetaceae</taxon>
        <taxon>Debaryomyces</taxon>
    </lineage>
</organism>
<keyword evidence="7" id="KW-0002">3D-structure</keyword>
<accession>A2TBB4</accession>
<evidence type="ECO:0000256" key="4">
    <source>
        <dbReference type="PIRSR" id="PIRSR000894-1"/>
    </source>
</evidence>
<feature type="disulfide bond" evidence="7">
    <location>
        <begin position="214"/>
        <end position="435"/>
    </location>
</feature>
<sequence>MVSVSKLINNGLLLVGQGAYQDLASPQQASVEQYNIIRFLGGAAPYIQNKGFGISTDIPDQCTLEQVQLFSRHGERYPSTGSGKKYKAVYEKLMSYNGTFKGELAFLNDDYEYFVPDSVYLEKETSPKNSDSIYAGTTDAMKHGIAFRTKYGELFDTNDTLPVFTSNSGRVYQTSQYFARGFMGDDFSNDTVKTNIISEDADMGANSLTPRDGCFNYNENANTAIVDEYTTEYLTKALNRFKASNPGLNITEDDVSNLFGYCAYELNVKGASPMCDIFTNEEFIQYSYSVDLDDYYSNSAGNNMTRVIGSTLLNASLELLNHDKNENKIWLSFTHDTDIEIFHSAIGILIPDEDLPVDYTPFPSPYSHVGITPQGARTIIEKYACGNESYVRYVINDAVIPIKKCSSGPGFSCNLNDYNDYVAERVAGTNYVEQCGNNNASAVTFYWDYETTNYTASLINS</sequence>
<feature type="disulfide bond" evidence="5 7">
    <location>
        <begin position="405"/>
        <end position="413"/>
    </location>
</feature>
<dbReference type="InterPro" id="IPR029033">
    <property type="entry name" value="His_PPase_superfam"/>
</dbReference>
<evidence type="ECO:0000256" key="2">
    <source>
        <dbReference type="ARBA" id="ARBA00022801"/>
    </source>
</evidence>
<feature type="disulfide bond" evidence="5 7">
    <location>
        <begin position="262"/>
        <end position="275"/>
    </location>
</feature>
<feature type="glycosylation site" description="N-linked (GlcNAc...) asparagine" evidence="7">
    <location>
        <position position="439"/>
    </location>
</feature>
<dbReference type="EC" id="3.1.3.8" evidence="6"/>
<dbReference type="Pfam" id="PF00328">
    <property type="entry name" value="His_Phos_2"/>
    <property type="match status" value="1"/>
</dbReference>
<feature type="glycosylation site" description="N-linked (GlcNAc...) asparagine" evidence="7">
    <location>
        <position position="158"/>
    </location>
</feature>
<dbReference type="PIRSF" id="PIRSF000894">
    <property type="entry name" value="Acid_phosphatase"/>
    <property type="match status" value="1"/>
</dbReference>